<dbReference type="GeneID" id="38937836"/>
<reference evidence="1" key="1">
    <citation type="journal article" date="2020" name="bioRxiv">
        <title>A rank-normalized archaeal taxonomy based on genome phylogeny resolves widespread incomplete and uneven classifications.</title>
        <authorList>
            <person name="Rinke C."/>
            <person name="Chuvochina M."/>
            <person name="Mussig A.J."/>
            <person name="Chaumeil P.-A."/>
            <person name="Waite D.W."/>
            <person name="Whitman W.B."/>
            <person name="Parks D.H."/>
            <person name="Hugenholtz P."/>
        </authorList>
    </citation>
    <scope>NUCLEOTIDE SEQUENCE</scope>
    <source>
        <strain evidence="1">UBA8839</strain>
    </source>
</reference>
<evidence type="ECO:0000313" key="2">
    <source>
        <dbReference type="Proteomes" id="UP000651120"/>
    </source>
</evidence>
<protein>
    <submittedName>
        <fullName evidence="1">Uncharacterized protein</fullName>
    </submittedName>
</protein>
<name>A0A832WG88_9CREN</name>
<comment type="caution">
    <text evidence="1">The sequence shown here is derived from an EMBL/GenBank/DDBJ whole genome shotgun (WGS) entry which is preliminary data.</text>
</comment>
<accession>A0A832WG88</accession>
<dbReference type="Proteomes" id="UP000651120">
    <property type="component" value="Unassembled WGS sequence"/>
</dbReference>
<organism evidence="1 2">
    <name type="scientific">Pyrobaculum aerophilum</name>
    <dbReference type="NCBI Taxonomy" id="13773"/>
    <lineage>
        <taxon>Archaea</taxon>
        <taxon>Thermoproteota</taxon>
        <taxon>Thermoprotei</taxon>
        <taxon>Thermoproteales</taxon>
        <taxon>Thermoproteaceae</taxon>
        <taxon>Pyrobaculum</taxon>
    </lineage>
</organism>
<proteinExistence type="predicted"/>
<dbReference type="RefSeq" id="WP_128621399.1">
    <property type="nucleotide sequence ID" value="NZ_DAIOPL010000039.1"/>
</dbReference>
<evidence type="ECO:0000313" key="1">
    <source>
        <dbReference type="EMBL" id="HII46843.1"/>
    </source>
</evidence>
<dbReference type="EMBL" id="DUJP01000024">
    <property type="protein sequence ID" value="HII46843.1"/>
    <property type="molecule type" value="Genomic_DNA"/>
</dbReference>
<dbReference type="AlphaFoldDB" id="A0A832WG88"/>
<gene>
    <name evidence="1" type="ORF">HA333_05180</name>
</gene>
<sequence length="71" mass="7670">MTVTNAFGSSGPARVVIIAWGIGGDGTYASAVYLTHVRYVGKYAVVVRWSDINGNSLPDALDDYEYLATWP</sequence>